<feature type="non-terminal residue" evidence="1">
    <location>
        <position position="1"/>
    </location>
</feature>
<dbReference type="AlphaFoldDB" id="A0AAW2E1E8"/>
<name>A0AAW2E1E8_9ROSI</name>
<dbReference type="Proteomes" id="UP001459277">
    <property type="component" value="Unassembled WGS sequence"/>
</dbReference>
<protein>
    <submittedName>
        <fullName evidence="1">Uncharacterized protein</fullName>
    </submittedName>
</protein>
<sequence length="57" mass="6413">QIEEGKQGKDCCFLLLQKILFPFFFGSTLLTGDHGSFNGFLLSFNYSSRTICILLTC</sequence>
<evidence type="ECO:0000313" key="1">
    <source>
        <dbReference type="EMBL" id="KAL0015400.1"/>
    </source>
</evidence>
<accession>A0AAW2E1E8</accession>
<keyword evidence="2" id="KW-1185">Reference proteome</keyword>
<comment type="caution">
    <text evidence="1">The sequence shown here is derived from an EMBL/GenBank/DDBJ whole genome shotgun (WGS) entry which is preliminary data.</text>
</comment>
<proteinExistence type="predicted"/>
<dbReference type="EMBL" id="JAZDWU010000001">
    <property type="protein sequence ID" value="KAL0015400.1"/>
    <property type="molecule type" value="Genomic_DNA"/>
</dbReference>
<gene>
    <name evidence="1" type="ORF">SO802_002469</name>
</gene>
<reference evidence="1 2" key="1">
    <citation type="submission" date="2024-01" db="EMBL/GenBank/DDBJ databases">
        <title>A telomere-to-telomere, gap-free genome of sweet tea (Lithocarpus litseifolius).</title>
        <authorList>
            <person name="Zhou J."/>
        </authorList>
    </citation>
    <scope>NUCLEOTIDE SEQUENCE [LARGE SCALE GENOMIC DNA]</scope>
    <source>
        <strain evidence="1">Zhou-2022a</strain>
        <tissue evidence="1">Leaf</tissue>
    </source>
</reference>
<organism evidence="1 2">
    <name type="scientific">Lithocarpus litseifolius</name>
    <dbReference type="NCBI Taxonomy" id="425828"/>
    <lineage>
        <taxon>Eukaryota</taxon>
        <taxon>Viridiplantae</taxon>
        <taxon>Streptophyta</taxon>
        <taxon>Embryophyta</taxon>
        <taxon>Tracheophyta</taxon>
        <taxon>Spermatophyta</taxon>
        <taxon>Magnoliopsida</taxon>
        <taxon>eudicotyledons</taxon>
        <taxon>Gunneridae</taxon>
        <taxon>Pentapetalae</taxon>
        <taxon>rosids</taxon>
        <taxon>fabids</taxon>
        <taxon>Fagales</taxon>
        <taxon>Fagaceae</taxon>
        <taxon>Lithocarpus</taxon>
    </lineage>
</organism>
<feature type="non-terminal residue" evidence="1">
    <location>
        <position position="57"/>
    </location>
</feature>
<evidence type="ECO:0000313" key="2">
    <source>
        <dbReference type="Proteomes" id="UP001459277"/>
    </source>
</evidence>